<feature type="compositionally biased region" description="Low complexity" evidence="4">
    <location>
        <begin position="1289"/>
        <end position="1308"/>
    </location>
</feature>
<feature type="domain" description="USP" evidence="5">
    <location>
        <begin position="34"/>
        <end position="356"/>
    </location>
</feature>
<feature type="compositionally biased region" description="Polar residues" evidence="4">
    <location>
        <begin position="1159"/>
        <end position="1196"/>
    </location>
</feature>
<feature type="region of interest" description="Disordered" evidence="4">
    <location>
        <begin position="1640"/>
        <end position="1692"/>
    </location>
</feature>
<proteinExistence type="inferred from homology"/>
<dbReference type="Pfam" id="PF13423">
    <property type="entry name" value="UCH_1"/>
    <property type="match status" value="1"/>
</dbReference>
<feature type="compositionally biased region" description="Polar residues" evidence="4">
    <location>
        <begin position="1124"/>
        <end position="1145"/>
    </location>
</feature>
<feature type="compositionally biased region" description="Polar residues" evidence="4">
    <location>
        <begin position="1078"/>
        <end position="1091"/>
    </location>
</feature>
<feature type="compositionally biased region" description="Basic residues" evidence="4">
    <location>
        <begin position="1675"/>
        <end position="1692"/>
    </location>
</feature>
<dbReference type="FunFam" id="3.90.70.10:FF:000041">
    <property type="entry name" value="Inactive ubiquitin carboxyl-terminal hydrolase 53"/>
    <property type="match status" value="1"/>
</dbReference>
<sequence>MEADDFDTMMPTNGPNPFFDTWDKHNSIAFSSAKGLRNAPGENNCFVNSAVQVFWHLDVFRRSYRRLTGHVCMNKSCIFCALKAIFTQFQFSDQTSLQPDSLRKALADTFANEQRFQLRHMDDAAECFENILRRIHYHIAYNHNEDTCTAPHCLPHQKFSLSIVEKVMCPCGSSSEPLAFNEMVHYISAKALNAQARQMQETGDMLHPDRFGLLLRNANAVGDIRECPGSCGKKVQIRRTLLNSPDVVSIGLVWDSDHPTVEMTTEVARNIGTTILMQDVFHSVQQDPSHLPKLQLVGLVCYYGKHYSTFVFHSKLQVWIYFDDATVREIGPRWEDVVDKCSKGRYQPLLLLYANPNATPIPMETAPKKRTMAPGYGIPGGPEEENPLDRTHESISSQQSSQRSRTPVAELTWQQMNNSPYQRSVEEKVSDHTRQQSFIMAMSKPDKARPLRYGGQSSNHGGMPGPMMPVSGAVDQTTGQQKDTYSDYTLSTSDQYRRPTMANFEPSQLPVTNIKNFMDGQRKESFKKDKEPVRADVVRYPQEPSKSQLSNNYYSNQVQQYQTHNYEPSNGQYYHPNSRQRSVSQGYDEAYASDTSNYEGGTQHTVVKPMVNSQNYDYVDSMNQSHTPVQSGLATLPRTKKESFVVSDNYTSSNRKSGNLFNPTGLPPPGPGKLALDKSLDSDKKSKKLKKELKKSDKKTSKTSLGKHQSDEMSKAALHSYIVDSTMKPEDSLEQKLYIDRKMVENVLKQQGLQRQPSTHSTNSHGSSSSIESDSLLGRLIASKASEGSVTTDVSFDNVSLSSHKDSGYGSSDRNSSSSTGSGTIEPHVQYFISKSMVVPRNFNPQWQPQQPQPMVTNFAAIDPQPFEGSALKDVSSMSKEELGRHLYETLSNRKVMHPIKESSQEDILKLLPKEENWRDQPSPYNGLEPTGRPPPIPPKNFAAFQVSKSAHQREASIESLDKSEVKNEYFLKMCEKADDLMDRCVIAETQGDLSTALIFCDSALDCLKEAMNQSDIPQKAQSYAEKTHNACLLKSRSLYKRNSEAQGGKRSSITSSDSDNSDRPVSRVTRERRPALRNSQQMRTTQSQGVNRGPQLDTSSGSSRSSPLPPALLSAKEEVVHTRMTSSSPLTLSNADLQTASRYSSSDKSDTEGGHIRSGSNTSIRSSASVPSSLSQNVSLTNVTMSSRAQQSSRGSPPVNQPLDSYGTLSRNRKPRRTSDPTSNSDAYQMYLCRQKAVQGNSGFDLRESDSSSGDGSAGQKLQTGTKLPDPRTMLGSKNNYDNAGQRGSTSSCGSSGSNFSSVSQTSSSLADRALQYNITQQQQGQAPTRSSPSIVQSSFQQQPSSQTVDQSRPSFANSHQQIISGYNQPLPGHRSTSNSQYLGNGQSAQPLATSNGQVYGQQTSFNPIQSQSRVTEAQLPKPPHQLSSSQSNSNIASQYMVNDLNKPAASLQQSAALKLSHSVQNLSIGRNGPPPPPPTRTTSTLGLRHSQQIQDVSHPTATSLPKNVSVARILPNSHITQGTDSRMSGSPTPPYRQPMAAIPSSQLKHAASTTALNVLPSVPRPLERCASQLDCQNLVETVSTSFSKSDALTLTSTFVSGNQQNTLPTHQEHLSTVKKVLPTSDDIQRDDMLPQQSVRSLASQFDKQVEKPAIKPKPITLIRSRSKSESGNKKPKSVLKSKKSKGKTPRKSVTFADNLCDLASGYESAAELTSFSSRTVDNDRAYFSEDDDLCTAKSDNELDDVEDSSNSDDYSLVREEFACHLCRKREFEPGRNYCSKCSLYMKRLSAQQREHR</sequence>
<dbReference type="Gene3D" id="3.90.70.10">
    <property type="entry name" value="Cysteine proteinases"/>
    <property type="match status" value="1"/>
</dbReference>
<accession>A0AAD8B6V3</accession>
<feature type="compositionally biased region" description="Low complexity" evidence="4">
    <location>
        <begin position="1332"/>
        <end position="1348"/>
    </location>
</feature>
<feature type="compositionally biased region" description="Low complexity" evidence="4">
    <location>
        <begin position="808"/>
        <end position="823"/>
    </location>
</feature>
<comment type="similarity">
    <text evidence="1">Belongs to the peptidase C19 family.</text>
</comment>
<feature type="compositionally biased region" description="Polar residues" evidence="4">
    <location>
        <begin position="1349"/>
        <end position="1369"/>
    </location>
</feature>
<evidence type="ECO:0000256" key="2">
    <source>
        <dbReference type="ARBA" id="ARBA00022786"/>
    </source>
</evidence>
<feature type="region of interest" description="Disordered" evidence="4">
    <location>
        <begin position="1321"/>
        <end position="1434"/>
    </location>
</feature>
<feature type="region of interest" description="Disordered" evidence="4">
    <location>
        <begin position="1467"/>
        <end position="1506"/>
    </location>
</feature>
<feature type="region of interest" description="Disordered" evidence="4">
    <location>
        <begin position="1243"/>
        <end position="1308"/>
    </location>
</feature>
<evidence type="ECO:0000313" key="7">
    <source>
        <dbReference type="Proteomes" id="UP001233172"/>
    </source>
</evidence>
<name>A0AAD8B6V3_BIOPF</name>
<feature type="compositionally biased region" description="Low complexity" evidence="4">
    <location>
        <begin position="394"/>
        <end position="405"/>
    </location>
</feature>
<dbReference type="InterPro" id="IPR028881">
    <property type="entry name" value="PAN2_UCH_dom"/>
</dbReference>
<dbReference type="PANTHER" id="PTHR22975:SF9">
    <property type="entry name" value="ECHINUS SPLICE FORM 3"/>
    <property type="match status" value="1"/>
</dbReference>
<dbReference type="Proteomes" id="UP001233172">
    <property type="component" value="Unassembled WGS sequence"/>
</dbReference>
<keyword evidence="7" id="KW-1185">Reference proteome</keyword>
<dbReference type="SUPFAM" id="SSF54001">
    <property type="entry name" value="Cysteine proteinases"/>
    <property type="match status" value="1"/>
</dbReference>
<feature type="region of interest" description="Disordered" evidence="4">
    <location>
        <begin position="750"/>
        <end position="773"/>
    </location>
</feature>
<evidence type="ECO:0000259" key="5">
    <source>
        <dbReference type="PROSITE" id="PS50235"/>
    </source>
</evidence>
<evidence type="ECO:0000256" key="4">
    <source>
        <dbReference type="SAM" id="MobiDB-lite"/>
    </source>
</evidence>
<feature type="compositionally biased region" description="Polar residues" evidence="4">
    <location>
        <begin position="1321"/>
        <end position="1331"/>
    </location>
</feature>
<dbReference type="InterPro" id="IPR052398">
    <property type="entry name" value="Ubiquitin_hydrolase_53/54"/>
</dbReference>
<feature type="compositionally biased region" description="Polar residues" evidence="4">
    <location>
        <begin position="1376"/>
        <end position="1417"/>
    </location>
</feature>
<feature type="compositionally biased region" description="Basic and acidic residues" evidence="4">
    <location>
        <begin position="1146"/>
        <end position="1156"/>
    </location>
</feature>
<organism evidence="6 7">
    <name type="scientific">Biomphalaria pfeifferi</name>
    <name type="common">Bloodfluke planorb</name>
    <name type="synonym">Freshwater snail</name>
    <dbReference type="NCBI Taxonomy" id="112525"/>
    <lineage>
        <taxon>Eukaryota</taxon>
        <taxon>Metazoa</taxon>
        <taxon>Spiralia</taxon>
        <taxon>Lophotrochozoa</taxon>
        <taxon>Mollusca</taxon>
        <taxon>Gastropoda</taxon>
        <taxon>Heterobranchia</taxon>
        <taxon>Euthyneura</taxon>
        <taxon>Panpulmonata</taxon>
        <taxon>Hygrophila</taxon>
        <taxon>Lymnaeoidea</taxon>
        <taxon>Planorbidae</taxon>
        <taxon>Biomphalaria</taxon>
    </lineage>
</organism>
<evidence type="ECO:0000256" key="3">
    <source>
        <dbReference type="ARBA" id="ARBA00022801"/>
    </source>
</evidence>
<dbReference type="InterPro" id="IPR028889">
    <property type="entry name" value="USP"/>
</dbReference>
<dbReference type="PROSITE" id="PS50235">
    <property type="entry name" value="USP_3"/>
    <property type="match status" value="1"/>
</dbReference>
<protein>
    <submittedName>
        <fullName evidence="6">Serine/arginine repetitive matrix protein 2</fullName>
    </submittedName>
</protein>
<feature type="region of interest" description="Disordered" evidence="4">
    <location>
        <begin position="366"/>
        <end position="408"/>
    </location>
</feature>
<feature type="compositionally biased region" description="Polar residues" evidence="4">
    <location>
        <begin position="566"/>
        <end position="585"/>
    </location>
</feature>
<feature type="compositionally biased region" description="Polar residues" evidence="4">
    <location>
        <begin position="1277"/>
        <end position="1288"/>
    </location>
</feature>
<keyword evidence="2" id="KW-0833">Ubl conjugation pathway</keyword>
<gene>
    <name evidence="6" type="ORF">Bpfe_022119</name>
</gene>
<dbReference type="PANTHER" id="PTHR22975">
    <property type="entry name" value="UBIQUITIN SPECIFIC PROTEINASE"/>
    <property type="match status" value="1"/>
</dbReference>
<dbReference type="EMBL" id="JASAOG010000137">
    <property type="protein sequence ID" value="KAK0048504.1"/>
    <property type="molecule type" value="Genomic_DNA"/>
</dbReference>
<feature type="region of interest" description="Disordered" evidence="4">
    <location>
        <begin position="801"/>
        <end position="824"/>
    </location>
</feature>
<keyword evidence="3" id="KW-0378">Hydrolase</keyword>
<evidence type="ECO:0000313" key="6">
    <source>
        <dbReference type="EMBL" id="KAK0048504.1"/>
    </source>
</evidence>
<feature type="compositionally biased region" description="Low complexity" evidence="4">
    <location>
        <begin position="1100"/>
        <end position="1115"/>
    </location>
</feature>
<reference evidence="6" key="2">
    <citation type="submission" date="2023-04" db="EMBL/GenBank/DDBJ databases">
        <authorList>
            <person name="Bu L."/>
            <person name="Lu L."/>
            <person name="Laidemitt M.R."/>
            <person name="Zhang S.M."/>
            <person name="Mutuku M."/>
            <person name="Mkoji G."/>
            <person name="Steinauer M."/>
            <person name="Loker E.S."/>
        </authorList>
    </citation>
    <scope>NUCLEOTIDE SEQUENCE</scope>
    <source>
        <strain evidence="6">KasaAsao</strain>
        <tissue evidence="6">Whole Snail</tissue>
    </source>
</reference>
<dbReference type="GO" id="GO:0016787">
    <property type="term" value="F:hydrolase activity"/>
    <property type="evidence" value="ECO:0007669"/>
    <property type="project" value="UniProtKB-KW"/>
</dbReference>
<evidence type="ECO:0000256" key="1">
    <source>
        <dbReference type="ARBA" id="ARBA00009085"/>
    </source>
</evidence>
<reference evidence="6" key="1">
    <citation type="journal article" date="2023" name="PLoS Negl. Trop. Dis.">
        <title>A genome sequence for Biomphalaria pfeifferi, the major vector snail for the human-infecting parasite Schistosoma mansoni.</title>
        <authorList>
            <person name="Bu L."/>
            <person name="Lu L."/>
            <person name="Laidemitt M.R."/>
            <person name="Zhang S.M."/>
            <person name="Mutuku M."/>
            <person name="Mkoji G."/>
            <person name="Steinauer M."/>
            <person name="Loker E.S."/>
        </authorList>
    </citation>
    <scope>NUCLEOTIDE SEQUENCE</scope>
    <source>
        <strain evidence="6">KasaAsao</strain>
    </source>
</reference>
<feature type="compositionally biased region" description="Polar residues" evidence="4">
    <location>
        <begin position="1482"/>
        <end position="1506"/>
    </location>
</feature>
<comment type="caution">
    <text evidence="6">The sequence shown here is derived from an EMBL/GenBank/DDBJ whole genome shotgun (WGS) entry which is preliminary data.</text>
</comment>
<feature type="compositionally biased region" description="Basic and acidic residues" evidence="4">
    <location>
        <begin position="675"/>
        <end position="684"/>
    </location>
</feature>
<feature type="region of interest" description="Disordered" evidence="4">
    <location>
        <begin position="649"/>
        <end position="713"/>
    </location>
</feature>
<feature type="compositionally biased region" description="Low complexity" evidence="4">
    <location>
        <begin position="758"/>
        <end position="773"/>
    </location>
</feature>
<dbReference type="InterPro" id="IPR038765">
    <property type="entry name" value="Papain-like_cys_pep_sf"/>
</dbReference>
<feature type="region of interest" description="Disordered" evidence="4">
    <location>
        <begin position="1043"/>
        <end position="1228"/>
    </location>
</feature>
<feature type="compositionally biased region" description="Basic and acidic residues" evidence="4">
    <location>
        <begin position="1061"/>
        <end position="1075"/>
    </location>
</feature>
<feature type="region of interest" description="Disordered" evidence="4">
    <location>
        <begin position="566"/>
        <end position="588"/>
    </location>
</feature>